<dbReference type="Proteomes" id="UP000324222">
    <property type="component" value="Unassembled WGS sequence"/>
</dbReference>
<gene>
    <name evidence="1" type="ORF">E2C01_049467</name>
</gene>
<reference evidence="1 2" key="1">
    <citation type="submission" date="2019-05" db="EMBL/GenBank/DDBJ databases">
        <title>Another draft genome of Portunus trituberculatus and its Hox gene families provides insights of decapod evolution.</title>
        <authorList>
            <person name="Jeong J.-H."/>
            <person name="Song I."/>
            <person name="Kim S."/>
            <person name="Choi T."/>
            <person name="Kim D."/>
            <person name="Ryu S."/>
            <person name="Kim W."/>
        </authorList>
    </citation>
    <scope>NUCLEOTIDE SEQUENCE [LARGE SCALE GENOMIC DNA]</scope>
    <source>
        <tissue evidence="1">Muscle</tissue>
    </source>
</reference>
<evidence type="ECO:0000313" key="2">
    <source>
        <dbReference type="Proteomes" id="UP000324222"/>
    </source>
</evidence>
<dbReference type="AlphaFoldDB" id="A0A5B7GDY5"/>
<evidence type="ECO:0000313" key="1">
    <source>
        <dbReference type="EMBL" id="MPC55527.1"/>
    </source>
</evidence>
<name>A0A5B7GDY5_PORTR</name>
<sequence length="134" mass="14463">MGVGLCGEGRKRGLGAVSGLGHERSNSHSLEVRPLMAAQSGSHRHAVTLGSASPALHHRVRSYVRSCVPPPPLCGLSALLPRLPPGISREHLGESAVLNGIRKLTLNLHADYFYCLPDPRPPTHSRQIFSRRPT</sequence>
<proteinExistence type="predicted"/>
<protein>
    <submittedName>
        <fullName evidence="1">Uncharacterized protein</fullName>
    </submittedName>
</protein>
<accession>A0A5B7GDY5</accession>
<dbReference type="EMBL" id="VSRR010013258">
    <property type="protein sequence ID" value="MPC55527.1"/>
    <property type="molecule type" value="Genomic_DNA"/>
</dbReference>
<keyword evidence="2" id="KW-1185">Reference proteome</keyword>
<comment type="caution">
    <text evidence="1">The sequence shown here is derived from an EMBL/GenBank/DDBJ whole genome shotgun (WGS) entry which is preliminary data.</text>
</comment>
<organism evidence="1 2">
    <name type="scientific">Portunus trituberculatus</name>
    <name type="common">Swimming crab</name>
    <name type="synonym">Neptunus trituberculatus</name>
    <dbReference type="NCBI Taxonomy" id="210409"/>
    <lineage>
        <taxon>Eukaryota</taxon>
        <taxon>Metazoa</taxon>
        <taxon>Ecdysozoa</taxon>
        <taxon>Arthropoda</taxon>
        <taxon>Crustacea</taxon>
        <taxon>Multicrustacea</taxon>
        <taxon>Malacostraca</taxon>
        <taxon>Eumalacostraca</taxon>
        <taxon>Eucarida</taxon>
        <taxon>Decapoda</taxon>
        <taxon>Pleocyemata</taxon>
        <taxon>Brachyura</taxon>
        <taxon>Eubrachyura</taxon>
        <taxon>Portunoidea</taxon>
        <taxon>Portunidae</taxon>
        <taxon>Portuninae</taxon>
        <taxon>Portunus</taxon>
    </lineage>
</organism>